<dbReference type="Proteomes" id="UP000721844">
    <property type="component" value="Unassembled WGS sequence"/>
</dbReference>
<reference evidence="2 3" key="1">
    <citation type="journal article" date="2021" name="Microorganisms">
        <title>Acidisoma silvae sp. nov. and Acidisomacellulosilytica sp. nov., Two Acidophilic Bacteria Isolated from Decaying Wood, Hydrolyzing Cellulose and Producing Poly-3-hydroxybutyrate.</title>
        <authorList>
            <person name="Mieszkin S."/>
            <person name="Pouder E."/>
            <person name="Uroz S."/>
            <person name="Simon-Colin C."/>
            <person name="Alain K."/>
        </authorList>
    </citation>
    <scope>NUCLEOTIDE SEQUENCE [LARGE SCALE GENOMIC DNA]</scope>
    <source>
        <strain evidence="2 3">HW T5.17</strain>
    </source>
</reference>
<name>A0A963Z363_9PROT</name>
<evidence type="ECO:0000313" key="3">
    <source>
        <dbReference type="Proteomes" id="UP000721844"/>
    </source>
</evidence>
<dbReference type="RefSeq" id="WP_227308587.1">
    <property type="nucleotide sequence ID" value="NZ_JAESVA010000005.1"/>
</dbReference>
<comment type="caution">
    <text evidence="2">The sequence shown here is derived from an EMBL/GenBank/DDBJ whole genome shotgun (WGS) entry which is preliminary data.</text>
</comment>
<dbReference type="AlphaFoldDB" id="A0A963Z363"/>
<evidence type="ECO:0000259" key="1">
    <source>
        <dbReference type="SMART" id="SM00849"/>
    </source>
</evidence>
<dbReference type="SUPFAM" id="SSF56281">
    <property type="entry name" value="Metallo-hydrolase/oxidoreductase"/>
    <property type="match status" value="1"/>
</dbReference>
<evidence type="ECO:0000313" key="2">
    <source>
        <dbReference type="EMBL" id="MCB8881935.1"/>
    </source>
</evidence>
<gene>
    <name evidence="2" type="ORF">ACELLULO517_16950</name>
</gene>
<dbReference type="PANTHER" id="PTHR43546">
    <property type="entry name" value="UPF0173 METAL-DEPENDENT HYDROLASE MJ1163-RELATED"/>
    <property type="match status" value="1"/>
</dbReference>
<proteinExistence type="predicted"/>
<dbReference type="EMBL" id="JAESVA010000005">
    <property type="protein sequence ID" value="MCB8881935.1"/>
    <property type="molecule type" value="Genomic_DNA"/>
</dbReference>
<dbReference type="Gene3D" id="3.60.15.10">
    <property type="entry name" value="Ribonuclease Z/Hydroxyacylglutathione hydrolase-like"/>
    <property type="match status" value="1"/>
</dbReference>
<organism evidence="2 3">
    <name type="scientific">Acidisoma cellulosilyticum</name>
    <dbReference type="NCBI Taxonomy" id="2802395"/>
    <lineage>
        <taxon>Bacteria</taxon>
        <taxon>Pseudomonadati</taxon>
        <taxon>Pseudomonadota</taxon>
        <taxon>Alphaproteobacteria</taxon>
        <taxon>Acetobacterales</taxon>
        <taxon>Acidocellaceae</taxon>
        <taxon>Acidisoma</taxon>
    </lineage>
</organism>
<dbReference type="InterPro" id="IPR036866">
    <property type="entry name" value="RibonucZ/Hydroxyglut_hydro"/>
</dbReference>
<feature type="domain" description="Metallo-beta-lactamase" evidence="1">
    <location>
        <begin position="31"/>
        <end position="231"/>
    </location>
</feature>
<dbReference type="Pfam" id="PF12706">
    <property type="entry name" value="Lactamase_B_2"/>
    <property type="match status" value="1"/>
</dbReference>
<sequence length="285" mass="30509">MRVRCDAQPFTGPLAARVQKPAEGVSLYWLGQAGFLIRGGGLTLLIDPYLSDSLAEKYRGKPFPHQRMMLTPIAVADLPPIDLVLCTHAHTDHMDPRTLQPLLALQPQTRVISPRAKLTEAMTRASVDADRVVTMDAGETISPLPGLTIRAVRAAHETVERDAEGCHVFLGYAMTLGGCTVFHAGDTIPFDGQVDEVRALGADIALLPVNGRSAALAAQRVPGNFFLAEAIALTAQAGIPTMIAHHFDMFDFNTLPRADIEAAAAQPDLPINLLPAAPGVAYRLA</sequence>
<dbReference type="SMART" id="SM00849">
    <property type="entry name" value="Lactamase_B"/>
    <property type="match status" value="1"/>
</dbReference>
<dbReference type="InterPro" id="IPR001279">
    <property type="entry name" value="Metallo-B-lactamas"/>
</dbReference>
<protein>
    <submittedName>
        <fullName evidence="2">MBL fold metallo-hydrolase</fullName>
    </submittedName>
</protein>
<keyword evidence="3" id="KW-1185">Reference proteome</keyword>
<accession>A0A963Z363</accession>
<dbReference type="InterPro" id="IPR050114">
    <property type="entry name" value="UPF0173_UPF0282_UlaG_hydrolase"/>
</dbReference>